<keyword evidence="3" id="KW-1185">Reference proteome</keyword>
<dbReference type="AlphaFoldDB" id="A0A9P5SCH2"/>
<name>A0A9P5SCH2_9FUNG</name>
<evidence type="ECO:0000313" key="2">
    <source>
        <dbReference type="EMBL" id="KAF9323495.1"/>
    </source>
</evidence>
<sequence length="206" mass="23505">MRLLRRPSEYWLAPARLTPQQQLDAFNDPGNWPSEQQVREQAYKEYREAYPLSRLPFMGPSRSHFDRINTDSPVLARTRLRMRRAAALLPVEGILARSDEHGISEDEGALSRCHDDRALPVEDSFSRYQQQEAIVPSEGGISRYEEQPGAVPAENGPSHGGGPRLARRRNKPGFFKRIWNRLSRKVDVQEAVASRPEDAPTLHRRG</sequence>
<reference evidence="2" key="1">
    <citation type="journal article" date="2020" name="Fungal Divers.">
        <title>Resolving the Mortierellaceae phylogeny through synthesis of multi-gene phylogenetics and phylogenomics.</title>
        <authorList>
            <person name="Vandepol N."/>
            <person name="Liber J."/>
            <person name="Desiro A."/>
            <person name="Na H."/>
            <person name="Kennedy M."/>
            <person name="Barry K."/>
            <person name="Grigoriev I.V."/>
            <person name="Miller A.N."/>
            <person name="O'Donnell K."/>
            <person name="Stajich J.E."/>
            <person name="Bonito G."/>
        </authorList>
    </citation>
    <scope>NUCLEOTIDE SEQUENCE</scope>
    <source>
        <strain evidence="2">NVP1</strain>
    </source>
</reference>
<gene>
    <name evidence="2" type="ORF">BG006_001398</name>
</gene>
<feature type="region of interest" description="Disordered" evidence="1">
    <location>
        <begin position="138"/>
        <end position="169"/>
    </location>
</feature>
<comment type="caution">
    <text evidence="2">The sequence shown here is derived from an EMBL/GenBank/DDBJ whole genome shotgun (WGS) entry which is preliminary data.</text>
</comment>
<protein>
    <submittedName>
        <fullName evidence="2">Uncharacterized protein</fullName>
    </submittedName>
</protein>
<dbReference type="EMBL" id="JAAAUY010001276">
    <property type="protein sequence ID" value="KAF9323495.1"/>
    <property type="molecule type" value="Genomic_DNA"/>
</dbReference>
<accession>A0A9P5SCH2</accession>
<evidence type="ECO:0000313" key="3">
    <source>
        <dbReference type="Proteomes" id="UP000696485"/>
    </source>
</evidence>
<evidence type="ECO:0000256" key="1">
    <source>
        <dbReference type="SAM" id="MobiDB-lite"/>
    </source>
</evidence>
<proteinExistence type="predicted"/>
<organism evidence="2 3">
    <name type="scientific">Podila minutissima</name>
    <dbReference type="NCBI Taxonomy" id="64525"/>
    <lineage>
        <taxon>Eukaryota</taxon>
        <taxon>Fungi</taxon>
        <taxon>Fungi incertae sedis</taxon>
        <taxon>Mucoromycota</taxon>
        <taxon>Mortierellomycotina</taxon>
        <taxon>Mortierellomycetes</taxon>
        <taxon>Mortierellales</taxon>
        <taxon>Mortierellaceae</taxon>
        <taxon>Podila</taxon>
    </lineage>
</organism>
<dbReference type="Proteomes" id="UP000696485">
    <property type="component" value="Unassembled WGS sequence"/>
</dbReference>